<dbReference type="InterPro" id="IPR001647">
    <property type="entry name" value="HTH_TetR"/>
</dbReference>
<dbReference type="Pfam" id="PF00440">
    <property type="entry name" value="TetR_N"/>
    <property type="match status" value="1"/>
</dbReference>
<dbReference type="PROSITE" id="PS50977">
    <property type="entry name" value="HTH_TETR_2"/>
    <property type="match status" value="1"/>
</dbReference>
<feature type="compositionally biased region" description="Pro residues" evidence="5">
    <location>
        <begin position="1"/>
        <end position="10"/>
    </location>
</feature>
<dbReference type="InterPro" id="IPR036271">
    <property type="entry name" value="Tet_transcr_reg_TetR-rel_C_sf"/>
</dbReference>
<dbReference type="PANTHER" id="PTHR30055">
    <property type="entry name" value="HTH-TYPE TRANSCRIPTIONAL REGULATOR RUTR"/>
    <property type="match status" value="1"/>
</dbReference>
<dbReference type="PANTHER" id="PTHR30055:SF148">
    <property type="entry name" value="TETR-FAMILY TRANSCRIPTIONAL REGULATOR"/>
    <property type="match status" value="1"/>
</dbReference>
<dbReference type="SUPFAM" id="SSF48498">
    <property type="entry name" value="Tetracyclin repressor-like, C-terminal domain"/>
    <property type="match status" value="1"/>
</dbReference>
<dbReference type="InterPro" id="IPR023772">
    <property type="entry name" value="DNA-bd_HTH_TetR-type_CS"/>
</dbReference>
<evidence type="ECO:0000256" key="3">
    <source>
        <dbReference type="ARBA" id="ARBA00023163"/>
    </source>
</evidence>
<dbReference type="Proteomes" id="UP000662747">
    <property type="component" value="Chromosome"/>
</dbReference>
<evidence type="ECO:0000313" key="7">
    <source>
        <dbReference type="EMBL" id="QSQ22364.1"/>
    </source>
</evidence>
<evidence type="ECO:0000256" key="1">
    <source>
        <dbReference type="ARBA" id="ARBA00023015"/>
    </source>
</evidence>
<dbReference type="SUPFAM" id="SSF46689">
    <property type="entry name" value="Homeodomain-like"/>
    <property type="match status" value="1"/>
</dbReference>
<name>A0ABX7NU09_9BACT</name>
<feature type="DNA-binding region" description="H-T-H motif" evidence="4">
    <location>
        <begin position="47"/>
        <end position="66"/>
    </location>
</feature>
<gene>
    <name evidence="7" type="ORF">JY651_45815</name>
</gene>
<protein>
    <submittedName>
        <fullName evidence="7">TetR/AcrR family transcriptional regulator</fullName>
    </submittedName>
</protein>
<evidence type="ECO:0000256" key="5">
    <source>
        <dbReference type="SAM" id="MobiDB-lite"/>
    </source>
</evidence>
<keyword evidence="8" id="KW-1185">Reference proteome</keyword>
<dbReference type="PROSITE" id="PS01081">
    <property type="entry name" value="HTH_TETR_1"/>
    <property type="match status" value="1"/>
</dbReference>
<dbReference type="EMBL" id="CP071090">
    <property type="protein sequence ID" value="QSQ22364.1"/>
    <property type="molecule type" value="Genomic_DNA"/>
</dbReference>
<dbReference type="Pfam" id="PF16859">
    <property type="entry name" value="TetR_C_11"/>
    <property type="match status" value="1"/>
</dbReference>
<reference evidence="7 8" key="1">
    <citation type="submission" date="2021-02" db="EMBL/GenBank/DDBJ databases">
        <title>De Novo genome assembly of isolated myxobacteria.</title>
        <authorList>
            <person name="Stevens D.C."/>
        </authorList>
    </citation>
    <scope>NUCLEOTIDE SEQUENCE [LARGE SCALE GENOMIC DNA]</scope>
    <source>
        <strain evidence="8">SCPEA02</strain>
    </source>
</reference>
<organism evidence="7 8">
    <name type="scientific">Pyxidicoccus parkwayensis</name>
    <dbReference type="NCBI Taxonomy" id="2813578"/>
    <lineage>
        <taxon>Bacteria</taxon>
        <taxon>Pseudomonadati</taxon>
        <taxon>Myxococcota</taxon>
        <taxon>Myxococcia</taxon>
        <taxon>Myxococcales</taxon>
        <taxon>Cystobacterineae</taxon>
        <taxon>Myxococcaceae</taxon>
        <taxon>Pyxidicoccus</taxon>
    </lineage>
</organism>
<feature type="region of interest" description="Disordered" evidence="5">
    <location>
        <begin position="1"/>
        <end position="25"/>
    </location>
</feature>
<dbReference type="InterPro" id="IPR011075">
    <property type="entry name" value="TetR_C"/>
</dbReference>
<evidence type="ECO:0000313" key="8">
    <source>
        <dbReference type="Proteomes" id="UP000662747"/>
    </source>
</evidence>
<dbReference type="RefSeq" id="WP_206723941.1">
    <property type="nucleotide sequence ID" value="NZ_CP071090.1"/>
</dbReference>
<proteinExistence type="predicted"/>
<evidence type="ECO:0000259" key="6">
    <source>
        <dbReference type="PROSITE" id="PS50977"/>
    </source>
</evidence>
<evidence type="ECO:0000256" key="4">
    <source>
        <dbReference type="PROSITE-ProRule" id="PRU00335"/>
    </source>
</evidence>
<keyword evidence="3" id="KW-0804">Transcription</keyword>
<dbReference type="Gene3D" id="1.10.10.60">
    <property type="entry name" value="Homeodomain-like"/>
    <property type="match status" value="1"/>
</dbReference>
<dbReference type="PRINTS" id="PR00455">
    <property type="entry name" value="HTHTETR"/>
</dbReference>
<dbReference type="InterPro" id="IPR050109">
    <property type="entry name" value="HTH-type_TetR-like_transc_reg"/>
</dbReference>
<dbReference type="InterPro" id="IPR009057">
    <property type="entry name" value="Homeodomain-like_sf"/>
</dbReference>
<accession>A0ABX7NU09</accession>
<sequence>MPGSPPPPAPEVNVARKPGRPRSEEAHGAILDAAIQLIREVGYDALTMDAIATRAGVGKATVYRRWSTKETLAAEAVERIMRAIPVPDTGTVDGDLRRMMRNTLDMYRDPASGALLSGLVAAMARSELIARTIRSGFVGVRRAALRQVLERGVARGELRKGLDYDLVLDLLVGPLSYRFLITGGPVDERLARGVVDAVLRAFAPKD</sequence>
<keyword evidence="2 4" id="KW-0238">DNA-binding</keyword>
<feature type="domain" description="HTH tetR-type" evidence="6">
    <location>
        <begin position="24"/>
        <end position="84"/>
    </location>
</feature>
<keyword evidence="1" id="KW-0805">Transcription regulation</keyword>
<dbReference type="Gene3D" id="1.10.357.10">
    <property type="entry name" value="Tetracycline Repressor, domain 2"/>
    <property type="match status" value="1"/>
</dbReference>
<evidence type="ECO:0000256" key="2">
    <source>
        <dbReference type="ARBA" id="ARBA00023125"/>
    </source>
</evidence>